<organism evidence="1">
    <name type="scientific">Tanacetum cinerariifolium</name>
    <name type="common">Dalmatian daisy</name>
    <name type="synonym">Chrysanthemum cinerariifolium</name>
    <dbReference type="NCBI Taxonomy" id="118510"/>
    <lineage>
        <taxon>Eukaryota</taxon>
        <taxon>Viridiplantae</taxon>
        <taxon>Streptophyta</taxon>
        <taxon>Embryophyta</taxon>
        <taxon>Tracheophyta</taxon>
        <taxon>Spermatophyta</taxon>
        <taxon>Magnoliopsida</taxon>
        <taxon>eudicotyledons</taxon>
        <taxon>Gunneridae</taxon>
        <taxon>Pentapetalae</taxon>
        <taxon>asterids</taxon>
        <taxon>campanulids</taxon>
        <taxon>Asterales</taxon>
        <taxon>Asteraceae</taxon>
        <taxon>Asteroideae</taxon>
        <taxon>Anthemideae</taxon>
        <taxon>Anthemidinae</taxon>
        <taxon>Tanacetum</taxon>
    </lineage>
</organism>
<dbReference type="EMBL" id="BKCJ010355297">
    <property type="protein sequence ID" value="GFA01052.1"/>
    <property type="molecule type" value="Genomic_DNA"/>
</dbReference>
<sequence length="455" mass="53563">MVSVPIHQDTSSVPLMTTLVIVLMTSQSGSPLPTSAGTTSAVSKAVDEIITDAVDWAMQAPLEARLSDLPTIDIKEILQQRMFEDKSYESHEDHKKLYDALEKSLERDYSDQLLSNLEEARQKKRKRQHQDLLSYPHILLLYLLTTSNTRYESDGVSRTQELSPTDSLIQDDSIPDEQAYEVVKAFYPNVIHLEFQMEECHKMLTNQVDWMNRKGDQVRVDVKRPLPLGGPSGHVTIQTQFFFNKDLDAKYGISHWWFNRQKLYIDRHDSPTRQKEVRSYIRILSVVRIRAYSRYGYDYLSEIDLRRADLHEHTLTEKDFKNLYPSDFEDLNLLLLQGHFDYFFGFDKRKLSTAIKLWTQNLVIRQRFEDFQLGIKSYQTQLNHTKPTWDATCYEFKHDYTIIEFPRAVVFPVNNNEQKIMRFNEIHKFSDDTLTRILETLAYRVKEFKIKRLNP</sequence>
<proteinExistence type="predicted"/>
<evidence type="ECO:0000313" key="1">
    <source>
        <dbReference type="EMBL" id="GFA01052.1"/>
    </source>
</evidence>
<feature type="non-terminal residue" evidence="1">
    <location>
        <position position="455"/>
    </location>
</feature>
<dbReference type="AlphaFoldDB" id="A0A699J071"/>
<comment type="caution">
    <text evidence="1">The sequence shown here is derived from an EMBL/GenBank/DDBJ whole genome shotgun (WGS) entry which is preliminary data.</text>
</comment>
<reference evidence="1" key="1">
    <citation type="journal article" date="2019" name="Sci. Rep.">
        <title>Draft genome of Tanacetum cinerariifolium, the natural source of mosquito coil.</title>
        <authorList>
            <person name="Yamashiro T."/>
            <person name="Shiraishi A."/>
            <person name="Satake H."/>
            <person name="Nakayama K."/>
        </authorList>
    </citation>
    <scope>NUCLEOTIDE SEQUENCE</scope>
</reference>
<accession>A0A699J071</accession>
<gene>
    <name evidence="1" type="ORF">Tci_573024</name>
</gene>
<name>A0A699J071_TANCI</name>
<protein>
    <submittedName>
        <fullName evidence="1">Uncharacterized protein</fullName>
    </submittedName>
</protein>